<keyword evidence="3" id="KW-1185">Reference proteome</keyword>
<proteinExistence type="predicted"/>
<evidence type="ECO:0000313" key="3">
    <source>
        <dbReference type="Proteomes" id="UP001341840"/>
    </source>
</evidence>
<name>A0ABU6ZI48_9FABA</name>
<dbReference type="EMBL" id="JASCZI010272318">
    <property type="protein sequence ID" value="MED6221647.1"/>
    <property type="molecule type" value="Genomic_DNA"/>
</dbReference>
<feature type="region of interest" description="Disordered" evidence="1">
    <location>
        <begin position="1"/>
        <end position="112"/>
    </location>
</feature>
<evidence type="ECO:0000256" key="1">
    <source>
        <dbReference type="SAM" id="MobiDB-lite"/>
    </source>
</evidence>
<gene>
    <name evidence="2" type="ORF">PIB30_056785</name>
</gene>
<comment type="caution">
    <text evidence="2">The sequence shown here is derived from an EMBL/GenBank/DDBJ whole genome shotgun (WGS) entry which is preliminary data.</text>
</comment>
<feature type="compositionally biased region" description="Pro residues" evidence="1">
    <location>
        <begin position="120"/>
        <end position="132"/>
    </location>
</feature>
<evidence type="ECO:0000313" key="2">
    <source>
        <dbReference type="EMBL" id="MED6221647.1"/>
    </source>
</evidence>
<feature type="compositionally biased region" description="Basic residues" evidence="1">
    <location>
        <begin position="11"/>
        <end position="20"/>
    </location>
</feature>
<organism evidence="2 3">
    <name type="scientific">Stylosanthes scabra</name>
    <dbReference type="NCBI Taxonomy" id="79078"/>
    <lineage>
        <taxon>Eukaryota</taxon>
        <taxon>Viridiplantae</taxon>
        <taxon>Streptophyta</taxon>
        <taxon>Embryophyta</taxon>
        <taxon>Tracheophyta</taxon>
        <taxon>Spermatophyta</taxon>
        <taxon>Magnoliopsida</taxon>
        <taxon>eudicotyledons</taxon>
        <taxon>Gunneridae</taxon>
        <taxon>Pentapetalae</taxon>
        <taxon>rosids</taxon>
        <taxon>fabids</taxon>
        <taxon>Fabales</taxon>
        <taxon>Fabaceae</taxon>
        <taxon>Papilionoideae</taxon>
        <taxon>50 kb inversion clade</taxon>
        <taxon>dalbergioids sensu lato</taxon>
        <taxon>Dalbergieae</taxon>
        <taxon>Pterocarpus clade</taxon>
        <taxon>Stylosanthes</taxon>
    </lineage>
</organism>
<feature type="compositionally biased region" description="Basic and acidic residues" evidence="1">
    <location>
        <begin position="21"/>
        <end position="31"/>
    </location>
</feature>
<feature type="region of interest" description="Disordered" evidence="1">
    <location>
        <begin position="120"/>
        <end position="139"/>
    </location>
</feature>
<accession>A0ABU6ZI48</accession>
<protein>
    <submittedName>
        <fullName evidence="2">Uncharacterized protein</fullName>
    </submittedName>
</protein>
<sequence length="139" mass="14998">MKVEEVNPVKKAPRNKSSNKKSKEDKDKSIVFEDTPTASYTPYPFVLVGSDNNASSKDRNSVLPKIEKRHGSTTPPSSWKDDPSPLTAPAPRHGMALARSLAPPLPPSCPNHATAWFSPVPCPFPSPSPSPPSLHHAKA</sequence>
<feature type="compositionally biased region" description="Basic and acidic residues" evidence="1">
    <location>
        <begin position="56"/>
        <end position="70"/>
    </location>
</feature>
<reference evidence="2 3" key="1">
    <citation type="journal article" date="2023" name="Plants (Basel)">
        <title>Bridging the Gap: Combining Genomics and Transcriptomics Approaches to Understand Stylosanthes scabra, an Orphan Legume from the Brazilian Caatinga.</title>
        <authorList>
            <person name="Ferreira-Neto J.R.C."/>
            <person name="da Silva M.D."/>
            <person name="Binneck E."/>
            <person name="de Melo N.F."/>
            <person name="da Silva R.H."/>
            <person name="de Melo A.L.T.M."/>
            <person name="Pandolfi V."/>
            <person name="Bustamante F.O."/>
            <person name="Brasileiro-Vidal A.C."/>
            <person name="Benko-Iseppon A.M."/>
        </authorList>
    </citation>
    <scope>NUCLEOTIDE SEQUENCE [LARGE SCALE GENOMIC DNA]</scope>
    <source>
        <tissue evidence="2">Leaves</tissue>
    </source>
</reference>
<dbReference type="Proteomes" id="UP001341840">
    <property type="component" value="Unassembled WGS sequence"/>
</dbReference>